<dbReference type="Proteomes" id="UP000448199">
    <property type="component" value="Unassembled WGS sequence"/>
</dbReference>
<name>A0A844XT62_9SPHN</name>
<dbReference type="GO" id="GO:0007156">
    <property type="term" value="P:homophilic cell adhesion via plasma membrane adhesion molecules"/>
    <property type="evidence" value="ECO:0007669"/>
    <property type="project" value="InterPro"/>
</dbReference>
<organism evidence="3 4">
    <name type="scientific">Qipengyuania vulgaris</name>
    <dbReference type="NCBI Taxonomy" id="291985"/>
    <lineage>
        <taxon>Bacteria</taxon>
        <taxon>Pseudomonadati</taxon>
        <taxon>Pseudomonadota</taxon>
        <taxon>Alphaproteobacteria</taxon>
        <taxon>Sphingomonadales</taxon>
        <taxon>Erythrobacteraceae</taxon>
        <taxon>Qipengyuania</taxon>
    </lineage>
</organism>
<dbReference type="InterPro" id="IPR011042">
    <property type="entry name" value="6-blade_b-propeller_TolB-like"/>
</dbReference>
<evidence type="ECO:0000256" key="1">
    <source>
        <dbReference type="SAM" id="SignalP"/>
    </source>
</evidence>
<evidence type="ECO:0000313" key="3">
    <source>
        <dbReference type="EMBL" id="MXO48192.1"/>
    </source>
</evidence>
<dbReference type="Pfam" id="PF17963">
    <property type="entry name" value="Big_9"/>
    <property type="match status" value="1"/>
</dbReference>
<reference evidence="3 4" key="1">
    <citation type="submission" date="2019-12" db="EMBL/GenBank/DDBJ databases">
        <title>Genomic-based taxomic classification of the family Erythrobacteraceae.</title>
        <authorList>
            <person name="Xu L."/>
        </authorList>
    </citation>
    <scope>NUCLEOTIDE SEQUENCE [LARGE SCALE GENOMIC DNA]</scope>
    <source>
        <strain evidence="3 4">DSM 17792</strain>
    </source>
</reference>
<keyword evidence="4" id="KW-1185">Reference proteome</keyword>
<accession>A0A844XT62</accession>
<dbReference type="PROSITE" id="PS50268">
    <property type="entry name" value="CADHERIN_2"/>
    <property type="match status" value="1"/>
</dbReference>
<feature type="domain" description="Cadherin" evidence="2">
    <location>
        <begin position="41"/>
        <end position="148"/>
    </location>
</feature>
<comment type="caution">
    <text evidence="3">The sequence shown here is derived from an EMBL/GenBank/DDBJ whole genome shotgun (WGS) entry which is preliminary data.</text>
</comment>
<gene>
    <name evidence="3" type="ORF">GRI69_07985</name>
</gene>
<sequence length="461" mass="47107">MSSQSSSALAVILACSLAACGGGGGGGSPAPSPTNRAPTLTPSSTTVTVAENSTGTLFTLSASDPDGDPVNLSLTGADAAFFTLGAGGAVTFTAAPNYDRFADDDSDNDYVVVAQASDGRGGTVRRTLTVTVANQREGFRVTRIASGFVEPAGMSLLFGRTLLVAERAGQIHSVDGRDGTTTDYRTVALPAGGAVLDIASETLGASPFFPVVLFSEPAGMSLRFNINEGSTQDVRVATGAPEGAAGKIAYNFRADFDQGEVLVAVGDPTGNRVGGASGYGNLSSVSRPEASQSSTVRVIGRGVRQPGGWISQQGFIPFFADQGGSVAHELNSIETSPPASFGWPFLEGTTRLMAGGPSATVSPSFIYEFGNGALQGLGIVAGVISLGNGVPGLDGDFVFGDLNGTIWTLDRNFGVSSFENRSADFIPDVGEIGEVVKIIIDDADAIYILDADGELFRVDAA</sequence>
<feature type="signal peptide" evidence="1">
    <location>
        <begin position="1"/>
        <end position="21"/>
    </location>
</feature>
<dbReference type="RefSeq" id="WP_160727734.1">
    <property type="nucleotide sequence ID" value="NZ_WTYC01000003.1"/>
</dbReference>
<dbReference type="InterPro" id="IPR015919">
    <property type="entry name" value="Cadherin-like_sf"/>
</dbReference>
<dbReference type="Gene3D" id="2.120.10.30">
    <property type="entry name" value="TolB, C-terminal domain"/>
    <property type="match status" value="1"/>
</dbReference>
<protein>
    <recommendedName>
        <fullName evidence="2">Cadherin domain-containing protein</fullName>
    </recommendedName>
</protein>
<dbReference type="InterPro" id="IPR002126">
    <property type="entry name" value="Cadherin-like_dom"/>
</dbReference>
<feature type="chain" id="PRO_5032649910" description="Cadherin domain-containing protein" evidence="1">
    <location>
        <begin position="22"/>
        <end position="461"/>
    </location>
</feature>
<keyword evidence="1" id="KW-0732">Signal</keyword>
<dbReference type="SUPFAM" id="SSF49313">
    <property type="entry name" value="Cadherin-like"/>
    <property type="match status" value="1"/>
</dbReference>
<dbReference type="Gene3D" id="2.60.40.60">
    <property type="entry name" value="Cadherins"/>
    <property type="match status" value="1"/>
</dbReference>
<evidence type="ECO:0000259" key="2">
    <source>
        <dbReference type="PROSITE" id="PS50268"/>
    </source>
</evidence>
<dbReference type="OrthoDB" id="9773411at2"/>
<dbReference type="GO" id="GO:0005509">
    <property type="term" value="F:calcium ion binding"/>
    <property type="evidence" value="ECO:0007669"/>
    <property type="project" value="InterPro"/>
</dbReference>
<dbReference type="CDD" id="cd11304">
    <property type="entry name" value="Cadherin_repeat"/>
    <property type="match status" value="1"/>
</dbReference>
<dbReference type="EMBL" id="WTYC01000003">
    <property type="protein sequence ID" value="MXO48192.1"/>
    <property type="molecule type" value="Genomic_DNA"/>
</dbReference>
<proteinExistence type="predicted"/>
<evidence type="ECO:0000313" key="4">
    <source>
        <dbReference type="Proteomes" id="UP000448199"/>
    </source>
</evidence>
<dbReference type="GO" id="GO:0016020">
    <property type="term" value="C:membrane"/>
    <property type="evidence" value="ECO:0007669"/>
    <property type="project" value="InterPro"/>
</dbReference>
<dbReference type="AlphaFoldDB" id="A0A844XT62"/>